<keyword evidence="4 6" id="KW-1133">Transmembrane helix</keyword>
<dbReference type="PANTHER" id="PTHR30086:SF20">
    <property type="entry name" value="ARGININE EXPORTER PROTEIN ARGO-RELATED"/>
    <property type="match status" value="1"/>
</dbReference>
<feature type="transmembrane region" description="Helical" evidence="6">
    <location>
        <begin position="6"/>
        <end position="27"/>
    </location>
</feature>
<feature type="transmembrane region" description="Helical" evidence="6">
    <location>
        <begin position="147"/>
        <end position="171"/>
    </location>
</feature>
<dbReference type="InterPro" id="IPR001123">
    <property type="entry name" value="LeuE-type"/>
</dbReference>
<keyword evidence="3 6" id="KW-0812">Transmembrane</keyword>
<keyword evidence="2" id="KW-1003">Cell membrane</keyword>
<proteinExistence type="predicted"/>
<dbReference type="RefSeq" id="WP_210102287.1">
    <property type="nucleotide sequence ID" value="NZ_BAABLK010000029.1"/>
</dbReference>
<gene>
    <name evidence="7" type="ORF">GCM10025778_20850</name>
</gene>
<reference evidence="8" key="1">
    <citation type="journal article" date="2019" name="Int. J. Syst. Evol. Microbiol.">
        <title>The Global Catalogue of Microorganisms (GCM) 10K type strain sequencing project: providing services to taxonomists for standard genome sequencing and annotation.</title>
        <authorList>
            <consortium name="The Broad Institute Genomics Platform"/>
            <consortium name="The Broad Institute Genome Sequencing Center for Infectious Disease"/>
            <person name="Wu L."/>
            <person name="Ma J."/>
        </authorList>
    </citation>
    <scope>NUCLEOTIDE SEQUENCE [LARGE SCALE GENOMIC DNA]</scope>
    <source>
        <strain evidence="8">JCM 18952</strain>
    </source>
</reference>
<feature type="transmembrane region" description="Helical" evidence="6">
    <location>
        <begin position="183"/>
        <end position="204"/>
    </location>
</feature>
<dbReference type="EMBL" id="BAABLK010000029">
    <property type="protein sequence ID" value="GAA5227552.1"/>
    <property type="molecule type" value="Genomic_DNA"/>
</dbReference>
<evidence type="ECO:0000313" key="8">
    <source>
        <dbReference type="Proteomes" id="UP001501257"/>
    </source>
</evidence>
<evidence type="ECO:0000256" key="1">
    <source>
        <dbReference type="ARBA" id="ARBA00004651"/>
    </source>
</evidence>
<keyword evidence="8" id="KW-1185">Reference proteome</keyword>
<sequence length="205" mass="21252">MTLLPFVSGLATGLSLIIAIGAQNAFLLRQGIRKDHVGATVLICVLSDAVLILAGVAGFGALLAVAPWFISVARIGGAGFLLVYALFAAKRAFSSSALEATTMSGKTTAHTAVLTALALTWLNPHVYLDTVILLGSVAAAQGDIGRWAFGAGAILASTFWFVCLGFGARYLRGFFASPKSWRFLDAVVAALMLALALSLLLPVLG</sequence>
<organism evidence="7 8">
    <name type="scientific">Paeniglutamicibacter antarcticus</name>
    <dbReference type="NCBI Taxonomy" id="494023"/>
    <lineage>
        <taxon>Bacteria</taxon>
        <taxon>Bacillati</taxon>
        <taxon>Actinomycetota</taxon>
        <taxon>Actinomycetes</taxon>
        <taxon>Micrococcales</taxon>
        <taxon>Micrococcaceae</taxon>
        <taxon>Paeniglutamicibacter</taxon>
    </lineage>
</organism>
<evidence type="ECO:0000256" key="6">
    <source>
        <dbReference type="SAM" id="Phobius"/>
    </source>
</evidence>
<feature type="transmembrane region" description="Helical" evidence="6">
    <location>
        <begin position="68"/>
        <end position="87"/>
    </location>
</feature>
<name>A0ABP9TLX6_9MICC</name>
<dbReference type="Pfam" id="PF01810">
    <property type="entry name" value="LysE"/>
    <property type="match status" value="1"/>
</dbReference>
<evidence type="ECO:0000313" key="7">
    <source>
        <dbReference type="EMBL" id="GAA5227552.1"/>
    </source>
</evidence>
<dbReference type="Proteomes" id="UP001501257">
    <property type="component" value="Unassembled WGS sequence"/>
</dbReference>
<evidence type="ECO:0000256" key="3">
    <source>
        <dbReference type="ARBA" id="ARBA00022692"/>
    </source>
</evidence>
<comment type="caution">
    <text evidence="7">The sequence shown here is derived from an EMBL/GenBank/DDBJ whole genome shotgun (WGS) entry which is preliminary data.</text>
</comment>
<comment type="subcellular location">
    <subcellularLocation>
        <location evidence="1">Cell membrane</location>
        <topology evidence="1">Multi-pass membrane protein</topology>
    </subcellularLocation>
</comment>
<protein>
    <submittedName>
        <fullName evidence="7">LysE/ArgO family amino acid transporter</fullName>
    </submittedName>
</protein>
<evidence type="ECO:0000256" key="2">
    <source>
        <dbReference type="ARBA" id="ARBA00022475"/>
    </source>
</evidence>
<evidence type="ECO:0000256" key="5">
    <source>
        <dbReference type="ARBA" id="ARBA00023136"/>
    </source>
</evidence>
<dbReference type="PANTHER" id="PTHR30086">
    <property type="entry name" value="ARGININE EXPORTER PROTEIN ARGO"/>
    <property type="match status" value="1"/>
</dbReference>
<keyword evidence="5 6" id="KW-0472">Membrane</keyword>
<feature type="transmembrane region" description="Helical" evidence="6">
    <location>
        <begin position="39"/>
        <end position="62"/>
    </location>
</feature>
<evidence type="ECO:0000256" key="4">
    <source>
        <dbReference type="ARBA" id="ARBA00022989"/>
    </source>
</evidence>
<accession>A0ABP9TLX6</accession>
<feature type="transmembrane region" description="Helical" evidence="6">
    <location>
        <begin position="108"/>
        <end position="127"/>
    </location>
</feature>